<dbReference type="EMBL" id="MN740059">
    <property type="protein sequence ID" value="QHT86159.1"/>
    <property type="molecule type" value="Genomic_DNA"/>
</dbReference>
<name>A0A6C0I060_9ZZZZ</name>
<evidence type="ECO:0000313" key="1">
    <source>
        <dbReference type="EMBL" id="QHT86159.1"/>
    </source>
</evidence>
<accession>A0A6C0I060</accession>
<evidence type="ECO:0008006" key="2">
    <source>
        <dbReference type="Google" id="ProtNLM"/>
    </source>
</evidence>
<dbReference type="AlphaFoldDB" id="A0A6C0I060"/>
<proteinExistence type="predicted"/>
<protein>
    <recommendedName>
        <fullName evidence="2">MIF4G domain-containing protein</fullName>
    </recommendedName>
</protein>
<organism evidence="1">
    <name type="scientific">viral metagenome</name>
    <dbReference type="NCBI Taxonomy" id="1070528"/>
    <lineage>
        <taxon>unclassified sequences</taxon>
        <taxon>metagenomes</taxon>
        <taxon>organismal metagenomes</taxon>
    </lineage>
</organism>
<reference evidence="1" key="1">
    <citation type="journal article" date="2020" name="Nature">
        <title>Giant virus diversity and host interactions through global metagenomics.</title>
        <authorList>
            <person name="Schulz F."/>
            <person name="Roux S."/>
            <person name="Paez-Espino D."/>
            <person name="Jungbluth S."/>
            <person name="Walsh D.A."/>
            <person name="Denef V.J."/>
            <person name="McMahon K.D."/>
            <person name="Konstantinidis K.T."/>
            <person name="Eloe-Fadrosh E.A."/>
            <person name="Kyrpides N.C."/>
            <person name="Woyke T."/>
        </authorList>
    </citation>
    <scope>NUCLEOTIDE SEQUENCE</scope>
    <source>
        <strain evidence="1">GVMAG-M-3300023184-184</strain>
    </source>
</reference>
<sequence length="311" mass="36348">MFYLLNDYNSIIEEKITTVLPDSVKMTIETIIKQLGISTQTFTTTKTNTQTYEAKKTRTTSRRSSYSEWETKRIFKPTVLVEKEGSEKIMSEIRVNLNKISSKNYETNRNIILGHIETITNTEEVEQIANTIFEIASTNKFFSEIYSKLYKELSEKYEIFNTILHNFLKGFILKLQNIQYVDPTGNYDEYCKYNKINDANKAISVFITNLVKNTVLETDQLMDLILEMQTYIFQMVLTPNKNNEIEEMTENLFLMITESSSFIKLSEKGEKIIENVKKMSEWKVKELPSISSRAIFKYKDIVDKLSNTIKK</sequence>
<dbReference type="SUPFAM" id="SSF48371">
    <property type="entry name" value="ARM repeat"/>
    <property type="match status" value="1"/>
</dbReference>
<dbReference type="Gene3D" id="1.25.40.180">
    <property type="match status" value="1"/>
</dbReference>
<dbReference type="InterPro" id="IPR016024">
    <property type="entry name" value="ARM-type_fold"/>
</dbReference>